<comment type="caution">
    <text evidence="2">The sequence shown here is derived from an EMBL/GenBank/DDBJ whole genome shotgun (WGS) entry which is preliminary data.</text>
</comment>
<organism evidence="2 3">
    <name type="scientific">Apolygus lucorum</name>
    <name type="common">Small green plant bug</name>
    <name type="synonym">Lygocoris lucorum</name>
    <dbReference type="NCBI Taxonomy" id="248454"/>
    <lineage>
        <taxon>Eukaryota</taxon>
        <taxon>Metazoa</taxon>
        <taxon>Ecdysozoa</taxon>
        <taxon>Arthropoda</taxon>
        <taxon>Hexapoda</taxon>
        <taxon>Insecta</taxon>
        <taxon>Pterygota</taxon>
        <taxon>Neoptera</taxon>
        <taxon>Paraneoptera</taxon>
        <taxon>Hemiptera</taxon>
        <taxon>Heteroptera</taxon>
        <taxon>Panheteroptera</taxon>
        <taxon>Cimicomorpha</taxon>
        <taxon>Miridae</taxon>
        <taxon>Mirini</taxon>
        <taxon>Apolygus</taxon>
    </lineage>
</organism>
<keyword evidence="3" id="KW-1185">Reference proteome</keyword>
<feature type="compositionally biased region" description="Low complexity" evidence="1">
    <location>
        <begin position="52"/>
        <end position="68"/>
    </location>
</feature>
<sequence>MTKSLRTLTVLDLQRFLKLLINEQPSVPIEEEKTGAQEAAQTVEHPQEPTEQEQPTQPEEPQIIPETR</sequence>
<proteinExistence type="predicted"/>
<evidence type="ECO:0000313" key="3">
    <source>
        <dbReference type="Proteomes" id="UP000466442"/>
    </source>
</evidence>
<name>A0A8S9X5E5_APOLU</name>
<evidence type="ECO:0000256" key="1">
    <source>
        <dbReference type="SAM" id="MobiDB-lite"/>
    </source>
</evidence>
<dbReference type="Proteomes" id="UP000466442">
    <property type="component" value="Unassembled WGS sequence"/>
</dbReference>
<dbReference type="EMBL" id="WIXP02000010">
    <property type="protein sequence ID" value="KAF6204197.1"/>
    <property type="molecule type" value="Genomic_DNA"/>
</dbReference>
<feature type="region of interest" description="Disordered" evidence="1">
    <location>
        <begin position="24"/>
        <end position="68"/>
    </location>
</feature>
<protein>
    <submittedName>
        <fullName evidence="2">Uncharacterized protein</fullName>
    </submittedName>
</protein>
<evidence type="ECO:0000313" key="2">
    <source>
        <dbReference type="EMBL" id="KAF6204197.1"/>
    </source>
</evidence>
<dbReference type="AlphaFoldDB" id="A0A8S9X5E5"/>
<gene>
    <name evidence="2" type="ORF">GE061_002537</name>
</gene>
<reference evidence="2" key="1">
    <citation type="journal article" date="2021" name="Mol. Ecol. Resour.">
        <title>Apolygus lucorum genome provides insights into omnivorousness and mesophyll feeding.</title>
        <authorList>
            <person name="Liu Y."/>
            <person name="Liu H."/>
            <person name="Wang H."/>
            <person name="Huang T."/>
            <person name="Liu B."/>
            <person name="Yang B."/>
            <person name="Yin L."/>
            <person name="Li B."/>
            <person name="Zhang Y."/>
            <person name="Zhang S."/>
            <person name="Jiang F."/>
            <person name="Zhang X."/>
            <person name="Ren Y."/>
            <person name="Wang B."/>
            <person name="Wang S."/>
            <person name="Lu Y."/>
            <person name="Wu K."/>
            <person name="Fan W."/>
            <person name="Wang G."/>
        </authorList>
    </citation>
    <scope>NUCLEOTIDE SEQUENCE</scope>
    <source>
        <strain evidence="2">12Hb</strain>
    </source>
</reference>
<accession>A0A8S9X5E5</accession>